<keyword evidence="4 8" id="KW-0547">Nucleotide-binding</keyword>
<organism evidence="15 16">
    <name type="scientific">Consotaella salsifontis</name>
    <dbReference type="NCBI Taxonomy" id="1365950"/>
    <lineage>
        <taxon>Bacteria</taxon>
        <taxon>Pseudomonadati</taxon>
        <taxon>Pseudomonadota</taxon>
        <taxon>Alphaproteobacteria</taxon>
        <taxon>Hyphomicrobiales</taxon>
        <taxon>Aurantimonadaceae</taxon>
        <taxon>Consotaella</taxon>
    </lineage>
</organism>
<dbReference type="InterPro" id="IPR001957">
    <property type="entry name" value="Chromosome_initiator_DnaA"/>
</dbReference>
<dbReference type="SUPFAM" id="SSF48295">
    <property type="entry name" value="TrpR-like"/>
    <property type="match status" value="1"/>
</dbReference>
<dbReference type="SUPFAM" id="SSF52540">
    <property type="entry name" value="P-loop containing nucleoside triphosphate hydrolases"/>
    <property type="match status" value="1"/>
</dbReference>
<evidence type="ECO:0000256" key="1">
    <source>
        <dbReference type="ARBA" id="ARBA00006583"/>
    </source>
</evidence>
<evidence type="ECO:0000256" key="9">
    <source>
        <dbReference type="NCBIfam" id="TIGR00362"/>
    </source>
</evidence>
<dbReference type="InterPro" id="IPR013159">
    <property type="entry name" value="DnaA_C"/>
</dbReference>
<comment type="function">
    <text evidence="8 10">Plays an essential role in the initiation and regulation of chromosomal replication. ATP-DnaA binds to the origin of replication (oriC) to initiate formation of the DNA replication initiation complex once per cell cycle. Binds the DnaA box (a 9 base pair repeat at the origin) and separates the double-stranded (ds)DNA. Forms a right-handed helical filament on oriC DNA; dsDNA binds to the exterior of the filament while single-stranded (ss)DNA is stabiized in the filament's interior. The ATP-DnaA-oriC complex binds and stabilizes one strand of the AT-rich DNA unwinding element (DUE), permitting loading of DNA polymerase. After initiation quickly degrades to an ADP-DnaA complex that is not apt for DNA replication. Binds acidic phospholipids.</text>
</comment>
<evidence type="ECO:0000313" key="16">
    <source>
        <dbReference type="Proteomes" id="UP000190135"/>
    </source>
</evidence>
<evidence type="ECO:0000259" key="14">
    <source>
        <dbReference type="SMART" id="SM00760"/>
    </source>
</evidence>
<keyword evidence="16" id="KW-1185">Reference proteome</keyword>
<dbReference type="GO" id="GO:0005737">
    <property type="term" value="C:cytoplasm"/>
    <property type="evidence" value="ECO:0007669"/>
    <property type="project" value="UniProtKB-SubCell"/>
</dbReference>
<evidence type="ECO:0000256" key="7">
    <source>
        <dbReference type="ARBA" id="ARBA00023125"/>
    </source>
</evidence>
<dbReference type="GO" id="GO:0006270">
    <property type="term" value="P:DNA replication initiation"/>
    <property type="evidence" value="ECO:0007669"/>
    <property type="project" value="UniProtKB-UniRule"/>
</dbReference>
<dbReference type="CDD" id="cd00009">
    <property type="entry name" value="AAA"/>
    <property type="match status" value="1"/>
</dbReference>
<keyword evidence="7 8" id="KW-0238">DNA-binding</keyword>
<dbReference type="PANTHER" id="PTHR30050:SF2">
    <property type="entry name" value="CHROMOSOMAL REPLICATION INITIATOR PROTEIN DNAA"/>
    <property type="match status" value="1"/>
</dbReference>
<comment type="subcellular location">
    <subcellularLocation>
        <location evidence="8">Cytoplasm</location>
    </subcellularLocation>
</comment>
<dbReference type="GO" id="GO:0006275">
    <property type="term" value="P:regulation of DNA replication"/>
    <property type="evidence" value="ECO:0007669"/>
    <property type="project" value="UniProtKB-UniRule"/>
</dbReference>
<evidence type="ECO:0000256" key="5">
    <source>
        <dbReference type="ARBA" id="ARBA00022840"/>
    </source>
</evidence>
<proteinExistence type="inferred from homology"/>
<dbReference type="SMART" id="SM00760">
    <property type="entry name" value="Bac_DnaA_C"/>
    <property type="match status" value="1"/>
</dbReference>
<sequence length="524" mass="57448">MSVPVLRLSGRPEGSVEGIPSLSAGRKMAAGSDDAMADGGEGGAAECLQRVKARLKAQLGQEIFSSWFQRMKLEEIAKGSVRVSVPTAFLKTWIQGHYRDVLTAAFAEEVPGTLAVDIVVRSAVRSGARILPPQPANGAGDATGERATSSVQPAAVAPAEVSRAPTAPTNGVPFRGGEFGSPLDQRYVFESFVEGASNRVAFAAARAVAENGPASVRFNPLFIHASVGQGKTHLLQAIANAAIQRADQPRVVYLTAEYFMWRFAAAIRDNQALDFKEALRGIDILVIDDMQFLQGKSIQQEFCHLLNALIDSARQVVVAADRPAYELESLDARVRSRLAGGVAIEIAAPDFEMRKAILVTRMKAMQAEDAGFQMSEKVIDHIARRVTGSGRDLEGAFNQIAFRHSVGQPLSEEHLDDLLNSLTRSNGDKRVRIEDILRFVSRHYNVTRTDIMSSRRTRTVVRPRQIAMYLAKTMTPRSLPEIGRRFGGRDHTTVLHAVRKIEAEREKDAKLAEELDLIRRMIEE</sequence>
<dbReference type="InterPro" id="IPR010921">
    <property type="entry name" value="Trp_repressor/repl_initiator"/>
</dbReference>
<dbReference type="InterPro" id="IPR018312">
    <property type="entry name" value="Chromosome_initiator_DnaA_CS"/>
</dbReference>
<dbReference type="InterPro" id="IPR027417">
    <property type="entry name" value="P-loop_NTPase"/>
</dbReference>
<protein>
    <recommendedName>
        <fullName evidence="8 9">Chromosomal replication initiator protein DnaA</fullName>
    </recommendedName>
</protein>
<dbReference type="EMBL" id="FUXL01000007">
    <property type="protein sequence ID" value="SKA17998.1"/>
    <property type="molecule type" value="Genomic_DNA"/>
</dbReference>
<comment type="similarity">
    <text evidence="1 8 11">Belongs to the DnaA family.</text>
</comment>
<dbReference type="InterPro" id="IPR024633">
    <property type="entry name" value="DnaA_N_dom"/>
</dbReference>
<dbReference type="HAMAP" id="MF_00377">
    <property type="entry name" value="DnaA_bact"/>
    <property type="match status" value="1"/>
</dbReference>
<feature type="binding site" evidence="8">
    <location>
        <position position="231"/>
    </location>
    <ligand>
        <name>ATP</name>
        <dbReference type="ChEBI" id="CHEBI:30616"/>
    </ligand>
</feature>
<dbReference type="Pfam" id="PF11638">
    <property type="entry name" value="DnaA_N"/>
    <property type="match status" value="1"/>
</dbReference>
<dbReference type="Gene3D" id="1.10.1750.10">
    <property type="match status" value="1"/>
</dbReference>
<dbReference type="SMART" id="SM00382">
    <property type="entry name" value="AAA"/>
    <property type="match status" value="1"/>
</dbReference>
<dbReference type="Gene3D" id="1.10.8.60">
    <property type="match status" value="1"/>
</dbReference>
<evidence type="ECO:0000256" key="4">
    <source>
        <dbReference type="ARBA" id="ARBA00022741"/>
    </source>
</evidence>
<feature type="domain" description="AAA+ ATPase" evidence="13">
    <location>
        <begin position="217"/>
        <end position="348"/>
    </location>
</feature>
<dbReference type="CDD" id="cd06571">
    <property type="entry name" value="Bac_DnaA_C"/>
    <property type="match status" value="1"/>
</dbReference>
<feature type="region of interest" description="Domain IV, binds dsDNA" evidence="8">
    <location>
        <begin position="405"/>
        <end position="524"/>
    </location>
</feature>
<feature type="domain" description="Chromosomal replication initiator DnaA C-terminal" evidence="14">
    <location>
        <begin position="432"/>
        <end position="501"/>
    </location>
</feature>
<evidence type="ECO:0000259" key="13">
    <source>
        <dbReference type="SMART" id="SM00382"/>
    </source>
</evidence>
<feature type="binding site" evidence="8">
    <location>
        <position position="232"/>
    </location>
    <ligand>
        <name>ATP</name>
        <dbReference type="ChEBI" id="CHEBI:30616"/>
    </ligand>
</feature>
<feature type="binding site" evidence="8">
    <location>
        <position position="230"/>
    </location>
    <ligand>
        <name>ATP</name>
        <dbReference type="ChEBI" id="CHEBI:30616"/>
    </ligand>
</feature>
<dbReference type="PROSITE" id="PS01008">
    <property type="entry name" value="DNAA"/>
    <property type="match status" value="1"/>
</dbReference>
<evidence type="ECO:0000256" key="10">
    <source>
        <dbReference type="RuleBase" id="RU000577"/>
    </source>
</evidence>
<comment type="subunit">
    <text evidence="8">Oligomerizes as a right-handed, spiral filament on DNA at oriC.</text>
</comment>
<evidence type="ECO:0000313" key="15">
    <source>
        <dbReference type="EMBL" id="SKA17998.1"/>
    </source>
</evidence>
<evidence type="ECO:0000256" key="11">
    <source>
        <dbReference type="RuleBase" id="RU004227"/>
    </source>
</evidence>
<evidence type="ECO:0000256" key="6">
    <source>
        <dbReference type="ARBA" id="ARBA00023121"/>
    </source>
</evidence>
<dbReference type="Gene3D" id="3.30.300.180">
    <property type="match status" value="1"/>
</dbReference>
<dbReference type="Gene3D" id="3.40.50.300">
    <property type="entry name" value="P-loop containing nucleotide triphosphate hydrolases"/>
    <property type="match status" value="1"/>
</dbReference>
<name>A0A1T4RQH6_9HYPH</name>
<evidence type="ECO:0000256" key="8">
    <source>
        <dbReference type="HAMAP-Rule" id="MF_00377"/>
    </source>
</evidence>
<dbReference type="Pfam" id="PF00308">
    <property type="entry name" value="Bac_DnaA"/>
    <property type="match status" value="1"/>
</dbReference>
<reference evidence="16" key="1">
    <citation type="submission" date="2017-02" db="EMBL/GenBank/DDBJ databases">
        <authorList>
            <person name="Varghese N."/>
            <person name="Submissions S."/>
        </authorList>
    </citation>
    <scope>NUCLEOTIDE SEQUENCE [LARGE SCALE GENOMIC DNA]</scope>
    <source>
        <strain evidence="16">USBA 369</strain>
    </source>
</reference>
<dbReference type="Proteomes" id="UP000190135">
    <property type="component" value="Unassembled WGS sequence"/>
</dbReference>
<evidence type="ECO:0000256" key="2">
    <source>
        <dbReference type="ARBA" id="ARBA00022490"/>
    </source>
</evidence>
<dbReference type="PANTHER" id="PTHR30050">
    <property type="entry name" value="CHROMOSOMAL REPLICATION INITIATOR PROTEIN DNAA"/>
    <property type="match status" value="1"/>
</dbReference>
<dbReference type="AlphaFoldDB" id="A0A1T4RQH6"/>
<dbReference type="InterPro" id="IPR020591">
    <property type="entry name" value="Chromosome_initiator_DnaA-like"/>
</dbReference>
<comment type="domain">
    <text evidence="8">Domain I is involved in oligomerization and binding regulators, domain II is flexibile and of varying length in different bacteria, domain III forms the AAA+ region, while domain IV binds dsDNA.</text>
</comment>
<dbReference type="PRINTS" id="PR00051">
    <property type="entry name" value="DNAA"/>
</dbReference>
<dbReference type="STRING" id="1365950.SAMN05428963_107159"/>
<evidence type="ECO:0000256" key="12">
    <source>
        <dbReference type="SAM" id="MobiDB-lite"/>
    </source>
</evidence>
<feature type="region of interest" description="Disordered" evidence="12">
    <location>
        <begin position="130"/>
        <end position="175"/>
    </location>
</feature>
<dbReference type="NCBIfam" id="TIGR00362">
    <property type="entry name" value="DnaA"/>
    <property type="match status" value="1"/>
</dbReference>
<dbReference type="InterPro" id="IPR013317">
    <property type="entry name" value="DnaA_dom"/>
</dbReference>
<accession>A0A1T4RQH6</accession>
<feature type="region of interest" description="Disordered" evidence="12">
    <location>
        <begin position="1"/>
        <end position="23"/>
    </location>
</feature>
<dbReference type="InterPro" id="IPR038454">
    <property type="entry name" value="DnaA_N_sf"/>
</dbReference>
<keyword evidence="2 8" id="KW-0963">Cytoplasm</keyword>
<gene>
    <name evidence="8" type="primary">dnaA</name>
    <name evidence="15" type="ORF">SAMN05428963_107159</name>
</gene>
<dbReference type="InterPro" id="IPR003593">
    <property type="entry name" value="AAA+_ATPase"/>
</dbReference>
<dbReference type="GO" id="GO:0008289">
    <property type="term" value="F:lipid binding"/>
    <property type="evidence" value="ECO:0007669"/>
    <property type="project" value="UniProtKB-KW"/>
</dbReference>
<keyword evidence="6 8" id="KW-0446">Lipid-binding</keyword>
<feature type="region of interest" description="Domain I, interacts with DnaA modulators" evidence="8">
    <location>
        <begin position="1"/>
        <end position="148"/>
    </location>
</feature>
<evidence type="ECO:0000256" key="3">
    <source>
        <dbReference type="ARBA" id="ARBA00022705"/>
    </source>
</evidence>
<dbReference type="GO" id="GO:0003688">
    <property type="term" value="F:DNA replication origin binding"/>
    <property type="evidence" value="ECO:0007669"/>
    <property type="project" value="UniProtKB-UniRule"/>
</dbReference>
<dbReference type="GO" id="GO:0005886">
    <property type="term" value="C:plasma membrane"/>
    <property type="evidence" value="ECO:0007669"/>
    <property type="project" value="TreeGrafter"/>
</dbReference>
<comment type="caution">
    <text evidence="8">Lacks conserved residue(s) required for the propagation of feature annotation.</text>
</comment>
<dbReference type="GO" id="GO:0005524">
    <property type="term" value="F:ATP binding"/>
    <property type="evidence" value="ECO:0007669"/>
    <property type="project" value="UniProtKB-UniRule"/>
</dbReference>
<keyword evidence="5 8" id="KW-0067">ATP-binding</keyword>
<keyword evidence="3 8" id="KW-0235">DNA replication</keyword>
<feature type="binding site" evidence="8">
    <location>
        <position position="228"/>
    </location>
    <ligand>
        <name>ATP</name>
        <dbReference type="ChEBI" id="CHEBI:30616"/>
    </ligand>
</feature>
<dbReference type="Pfam" id="PF08299">
    <property type="entry name" value="Bac_DnaA_C"/>
    <property type="match status" value="1"/>
</dbReference>